<evidence type="ECO:0000256" key="1">
    <source>
        <dbReference type="SAM" id="MobiDB-lite"/>
    </source>
</evidence>
<evidence type="ECO:0000313" key="3">
    <source>
        <dbReference type="Proteomes" id="UP000027586"/>
    </source>
</evidence>
<evidence type="ECO:0000313" key="2">
    <source>
        <dbReference type="EMBL" id="CDH51260.1"/>
    </source>
</evidence>
<keyword evidence="3" id="KW-1185">Reference proteome</keyword>
<feature type="region of interest" description="Disordered" evidence="1">
    <location>
        <begin position="1"/>
        <end position="23"/>
    </location>
</feature>
<dbReference type="Proteomes" id="UP000027586">
    <property type="component" value="Unassembled WGS sequence"/>
</dbReference>
<name>A0A068RNF6_9FUNG</name>
<reference evidence="2" key="1">
    <citation type="submission" date="2013-08" db="EMBL/GenBank/DDBJ databases">
        <title>Gene expansion shapes genome architecture in the human pathogen Lichtheimia corymbifera: an evolutionary genomics analysis in the ancient terrestrial Mucorales (Mucoromycotina).</title>
        <authorList>
            <person name="Schwartze V.U."/>
            <person name="Winter S."/>
            <person name="Shelest E."/>
            <person name="Marcet-Houben M."/>
            <person name="Horn F."/>
            <person name="Wehner S."/>
            <person name="Hoffmann K."/>
            <person name="Riege K."/>
            <person name="Sammeth M."/>
            <person name="Nowrousian M."/>
            <person name="Valiante V."/>
            <person name="Linde J."/>
            <person name="Jacobsen I.D."/>
            <person name="Marz M."/>
            <person name="Brakhage A.A."/>
            <person name="Gabaldon T."/>
            <person name="Bocker S."/>
            <person name="Voigt K."/>
        </authorList>
    </citation>
    <scope>NUCLEOTIDE SEQUENCE [LARGE SCALE GENOMIC DNA]</scope>
    <source>
        <strain evidence="2">FSU 9682</strain>
    </source>
</reference>
<dbReference type="OrthoDB" id="2262261at2759"/>
<accession>A0A068RNF6</accession>
<sequence length="141" mass="15610">MSTALTIAPQQPQQGTMADAAAAAPARYKSLLSRPARLFQRSNKTAPLVDSTSPKPMMEEKVKMANKKPKSMTLALRENSMSDVFKLSTINGSGEYLPPSPCEDSKRDHWLDVDQDELAFRLPSTDRLTKENCFFTPSATM</sequence>
<dbReference type="VEuPathDB" id="FungiDB:LCOR_02900.1"/>
<proteinExistence type="predicted"/>
<dbReference type="AlphaFoldDB" id="A0A068RNF6"/>
<gene>
    <name evidence="2" type="ORF">LCOR_02900.1</name>
</gene>
<protein>
    <submittedName>
        <fullName evidence="2">Uncharacterized protein</fullName>
    </submittedName>
</protein>
<feature type="compositionally biased region" description="Polar residues" evidence="1">
    <location>
        <begin position="1"/>
        <end position="16"/>
    </location>
</feature>
<dbReference type="EMBL" id="CBTN010000009">
    <property type="protein sequence ID" value="CDH51260.1"/>
    <property type="molecule type" value="Genomic_DNA"/>
</dbReference>
<comment type="caution">
    <text evidence="2">The sequence shown here is derived from an EMBL/GenBank/DDBJ whole genome shotgun (WGS) entry which is preliminary data.</text>
</comment>
<organism evidence="2 3">
    <name type="scientific">Lichtheimia corymbifera JMRC:FSU:9682</name>
    <dbReference type="NCBI Taxonomy" id="1263082"/>
    <lineage>
        <taxon>Eukaryota</taxon>
        <taxon>Fungi</taxon>
        <taxon>Fungi incertae sedis</taxon>
        <taxon>Mucoromycota</taxon>
        <taxon>Mucoromycotina</taxon>
        <taxon>Mucoromycetes</taxon>
        <taxon>Mucorales</taxon>
        <taxon>Lichtheimiaceae</taxon>
        <taxon>Lichtheimia</taxon>
    </lineage>
</organism>